<evidence type="ECO:0000313" key="5">
    <source>
        <dbReference type="EMBL" id="GIH74248.1"/>
    </source>
</evidence>
<gene>
    <name evidence="5" type="ORF">Plo01_06770</name>
</gene>
<feature type="domain" description="HTH hxlR-type" evidence="4">
    <location>
        <begin position="48"/>
        <end position="146"/>
    </location>
</feature>
<dbReference type="Gene3D" id="1.10.10.10">
    <property type="entry name" value="Winged helix-like DNA-binding domain superfamily/Winged helix DNA-binding domain"/>
    <property type="match status" value="1"/>
</dbReference>
<name>A0A8J3RL16_9ACTN</name>
<evidence type="ECO:0000259" key="4">
    <source>
        <dbReference type="PROSITE" id="PS51118"/>
    </source>
</evidence>
<dbReference type="Proteomes" id="UP000616724">
    <property type="component" value="Unassembled WGS sequence"/>
</dbReference>
<keyword evidence="6" id="KW-1185">Reference proteome</keyword>
<keyword evidence="3" id="KW-0804">Transcription</keyword>
<evidence type="ECO:0000256" key="3">
    <source>
        <dbReference type="ARBA" id="ARBA00023163"/>
    </source>
</evidence>
<dbReference type="PROSITE" id="PS51118">
    <property type="entry name" value="HTH_HXLR"/>
    <property type="match status" value="1"/>
</dbReference>
<evidence type="ECO:0000313" key="6">
    <source>
        <dbReference type="Proteomes" id="UP000616724"/>
    </source>
</evidence>
<dbReference type="InterPro" id="IPR002577">
    <property type="entry name" value="HTH_HxlR"/>
</dbReference>
<dbReference type="InterPro" id="IPR036390">
    <property type="entry name" value="WH_DNA-bd_sf"/>
</dbReference>
<dbReference type="PANTHER" id="PTHR33204:SF18">
    <property type="entry name" value="TRANSCRIPTIONAL REGULATORY PROTEIN"/>
    <property type="match status" value="1"/>
</dbReference>
<keyword evidence="1" id="KW-0805">Transcription regulation</keyword>
<dbReference type="GO" id="GO:0003677">
    <property type="term" value="F:DNA binding"/>
    <property type="evidence" value="ECO:0007669"/>
    <property type="project" value="UniProtKB-KW"/>
</dbReference>
<dbReference type="AlphaFoldDB" id="A0A8J3RL16"/>
<dbReference type="Pfam" id="PF01638">
    <property type="entry name" value="HxlR"/>
    <property type="match status" value="1"/>
</dbReference>
<evidence type="ECO:0000256" key="2">
    <source>
        <dbReference type="ARBA" id="ARBA00023125"/>
    </source>
</evidence>
<accession>A0A8J3RL16</accession>
<keyword evidence="2" id="KW-0238">DNA-binding</keyword>
<proteinExistence type="predicted"/>
<reference evidence="5 6" key="1">
    <citation type="submission" date="2021-01" db="EMBL/GenBank/DDBJ databases">
        <title>Whole genome shotgun sequence of Planobispora longispora NBRC 13918.</title>
        <authorList>
            <person name="Komaki H."/>
            <person name="Tamura T."/>
        </authorList>
    </citation>
    <scope>NUCLEOTIDE SEQUENCE [LARGE SCALE GENOMIC DNA]</scope>
    <source>
        <strain evidence="5 6">NBRC 13918</strain>
    </source>
</reference>
<organism evidence="5 6">
    <name type="scientific">Planobispora longispora</name>
    <dbReference type="NCBI Taxonomy" id="28887"/>
    <lineage>
        <taxon>Bacteria</taxon>
        <taxon>Bacillati</taxon>
        <taxon>Actinomycetota</taxon>
        <taxon>Actinomycetes</taxon>
        <taxon>Streptosporangiales</taxon>
        <taxon>Streptosporangiaceae</taxon>
        <taxon>Planobispora</taxon>
    </lineage>
</organism>
<dbReference type="SUPFAM" id="SSF46785">
    <property type="entry name" value="Winged helix' DNA-binding domain"/>
    <property type="match status" value="1"/>
</dbReference>
<sequence length="162" mass="17566">MPAPLVSWPDLIAGRRPDGIRPAGYLRVTGYGGAVGKSLDPDMFDPVCPSDLTPIRIGDKWAGMIIRCLEGGPRRFSELRVPLRGVSAKVLTQSLRALERDGLVSRTTRSGPVQRVEYALTPLGRSLLGPMDALCAWAEEHWDELLDARETASPPAVHDAAV</sequence>
<protein>
    <recommendedName>
        <fullName evidence="4">HTH hxlR-type domain-containing protein</fullName>
    </recommendedName>
</protein>
<dbReference type="PANTHER" id="PTHR33204">
    <property type="entry name" value="TRANSCRIPTIONAL REGULATOR, MARR FAMILY"/>
    <property type="match status" value="1"/>
</dbReference>
<comment type="caution">
    <text evidence="5">The sequence shown here is derived from an EMBL/GenBank/DDBJ whole genome shotgun (WGS) entry which is preliminary data.</text>
</comment>
<evidence type="ECO:0000256" key="1">
    <source>
        <dbReference type="ARBA" id="ARBA00023015"/>
    </source>
</evidence>
<dbReference type="EMBL" id="BOOH01000005">
    <property type="protein sequence ID" value="GIH74248.1"/>
    <property type="molecule type" value="Genomic_DNA"/>
</dbReference>
<dbReference type="InterPro" id="IPR036388">
    <property type="entry name" value="WH-like_DNA-bd_sf"/>
</dbReference>